<dbReference type="Gene3D" id="3.90.550.10">
    <property type="entry name" value="Spore Coat Polysaccharide Biosynthesis Protein SpsA, Chain A"/>
    <property type="match status" value="1"/>
</dbReference>
<dbReference type="PROSITE" id="PS50005">
    <property type="entry name" value="TPR"/>
    <property type="match status" value="2"/>
</dbReference>
<dbReference type="Pfam" id="PF13176">
    <property type="entry name" value="TPR_7"/>
    <property type="match status" value="1"/>
</dbReference>
<dbReference type="PANTHER" id="PTHR43630:SF2">
    <property type="entry name" value="GLYCOSYLTRANSFERASE"/>
    <property type="match status" value="1"/>
</dbReference>
<feature type="repeat" description="TPR" evidence="1">
    <location>
        <begin position="303"/>
        <end position="336"/>
    </location>
</feature>
<comment type="caution">
    <text evidence="3">The sequence shown here is derived from an EMBL/GenBank/DDBJ whole genome shotgun (WGS) entry which is preliminary data.</text>
</comment>
<reference evidence="3" key="2">
    <citation type="submission" date="2022-01" db="EMBL/GenBank/DDBJ databases">
        <authorList>
            <person name="Zivanovic Y."/>
            <person name="Moreira D."/>
            <person name="Lopez-Garcia P."/>
        </authorList>
    </citation>
    <scope>NUCLEOTIDE SEQUENCE</scope>
    <source>
        <strain evidence="3">G9</strain>
    </source>
</reference>
<dbReference type="PANTHER" id="PTHR43630">
    <property type="entry name" value="POLY-BETA-1,6-N-ACETYL-D-GLUCOSAMINE SYNTHASE"/>
    <property type="match status" value="1"/>
</dbReference>
<feature type="domain" description="Glycosyltransferase 2-like" evidence="2">
    <location>
        <begin position="1"/>
        <end position="152"/>
    </location>
</feature>
<name>A0ABT6EW49_9SYNE</name>
<dbReference type="SUPFAM" id="SSF53448">
    <property type="entry name" value="Nucleotide-diphospho-sugar transferases"/>
    <property type="match status" value="1"/>
</dbReference>
<dbReference type="SUPFAM" id="SSF48452">
    <property type="entry name" value="TPR-like"/>
    <property type="match status" value="1"/>
</dbReference>
<sequence>MIVRNEAEELAACLASVQGVVDEAIILDTGSEDSTIEIARNWGARVYEAPWPNDFAAARNLALRYVTTDWVLVLDADETLIPAVGAVLPNICQRPDLLVVTLVRQEVDAIPPYSQVSRLFRRHPELYFHRPYHESIDDSALALIEREPHWQIAHLEDIAIRHTGYRRDRLVARNKPALATKIMATYLAKHPQDAYICAKLGGLYLGQGELQEAEKTLKQGLRVGERPAQVSFELYYQLGNLYSYQQLWPEAIAHYQHCLETGIPPLTQVAAYLRLGEAQKYAKQWPQAISSYQAAIDRDPNLAIAYQNQAVLLFRLGQIPTALEQFRRAIALFDDQNPEEAQRLRQELRSIGFSLLS</sequence>
<feature type="repeat" description="TPR" evidence="1">
    <location>
        <begin position="269"/>
        <end position="302"/>
    </location>
</feature>
<evidence type="ECO:0000313" key="3">
    <source>
        <dbReference type="EMBL" id="MDG2990012.1"/>
    </source>
</evidence>
<evidence type="ECO:0000313" key="4">
    <source>
        <dbReference type="Proteomes" id="UP001154265"/>
    </source>
</evidence>
<dbReference type="Gene3D" id="1.25.40.10">
    <property type="entry name" value="Tetratricopeptide repeat domain"/>
    <property type="match status" value="2"/>
</dbReference>
<protein>
    <submittedName>
        <fullName evidence="3">Glycosyltransferase</fullName>
        <ecNumber evidence="3">2.4.-.-</ecNumber>
    </submittedName>
</protein>
<dbReference type="SMART" id="SM00028">
    <property type="entry name" value="TPR"/>
    <property type="match status" value="4"/>
</dbReference>
<reference evidence="3" key="1">
    <citation type="journal article" date="2022" name="Genome Biol. Evol.">
        <title>A New Gene Family Diagnostic for Intracellular Biomineralization of Amorphous Ca Carbonates by Cyanobacteria.</title>
        <authorList>
            <person name="Benzerara K."/>
            <person name="Duprat E."/>
            <person name="Bitard-Feildel T."/>
            <person name="Caumes G."/>
            <person name="Cassier-Chauvat C."/>
            <person name="Chauvat F."/>
            <person name="Dezi M."/>
            <person name="Diop S.I."/>
            <person name="Gaschignard G."/>
            <person name="Gorgen S."/>
            <person name="Gugger M."/>
            <person name="Lopez-Garcia P."/>
            <person name="Millet M."/>
            <person name="Skouri-Panet F."/>
            <person name="Moreira D."/>
            <person name="Callebaut I."/>
        </authorList>
    </citation>
    <scope>NUCLEOTIDE SEQUENCE</scope>
    <source>
        <strain evidence="3">G9</strain>
    </source>
</reference>
<evidence type="ECO:0000256" key="1">
    <source>
        <dbReference type="PROSITE-ProRule" id="PRU00339"/>
    </source>
</evidence>
<dbReference type="InterPro" id="IPR029044">
    <property type="entry name" value="Nucleotide-diphossugar_trans"/>
</dbReference>
<dbReference type="GO" id="GO:0016757">
    <property type="term" value="F:glycosyltransferase activity"/>
    <property type="evidence" value="ECO:0007669"/>
    <property type="project" value="UniProtKB-KW"/>
</dbReference>
<proteinExistence type="predicted"/>
<keyword evidence="3" id="KW-0328">Glycosyltransferase</keyword>
<keyword evidence="4" id="KW-1185">Reference proteome</keyword>
<dbReference type="Proteomes" id="UP001154265">
    <property type="component" value="Unassembled WGS sequence"/>
</dbReference>
<dbReference type="RefSeq" id="WP_277865933.1">
    <property type="nucleotide sequence ID" value="NZ_JAKKUT010000002.1"/>
</dbReference>
<keyword evidence="1" id="KW-0802">TPR repeat</keyword>
<dbReference type="EC" id="2.4.-.-" evidence="3"/>
<gene>
    <name evidence="3" type="ORF">L3556_03550</name>
</gene>
<accession>A0ABT6EW49</accession>
<organism evidence="3 4">
    <name type="scientific">Candidatus Synechococcus calcipolaris G9</name>
    <dbReference type="NCBI Taxonomy" id="1497997"/>
    <lineage>
        <taxon>Bacteria</taxon>
        <taxon>Bacillati</taxon>
        <taxon>Cyanobacteriota</taxon>
        <taxon>Cyanophyceae</taxon>
        <taxon>Synechococcales</taxon>
        <taxon>Synechococcaceae</taxon>
        <taxon>Synechococcus</taxon>
    </lineage>
</organism>
<keyword evidence="3" id="KW-0808">Transferase</keyword>
<dbReference type="InterPro" id="IPR011990">
    <property type="entry name" value="TPR-like_helical_dom_sf"/>
</dbReference>
<dbReference type="InterPro" id="IPR001173">
    <property type="entry name" value="Glyco_trans_2-like"/>
</dbReference>
<dbReference type="CDD" id="cd02511">
    <property type="entry name" value="Beta4Glucosyltransferase"/>
    <property type="match status" value="1"/>
</dbReference>
<evidence type="ECO:0000259" key="2">
    <source>
        <dbReference type="Pfam" id="PF00535"/>
    </source>
</evidence>
<dbReference type="Pfam" id="PF14559">
    <property type="entry name" value="TPR_19"/>
    <property type="match status" value="1"/>
</dbReference>
<dbReference type="Pfam" id="PF00535">
    <property type="entry name" value="Glycos_transf_2"/>
    <property type="match status" value="1"/>
</dbReference>
<dbReference type="Pfam" id="PF13432">
    <property type="entry name" value="TPR_16"/>
    <property type="match status" value="1"/>
</dbReference>
<dbReference type="EMBL" id="JAKKUT010000002">
    <property type="protein sequence ID" value="MDG2990012.1"/>
    <property type="molecule type" value="Genomic_DNA"/>
</dbReference>
<dbReference type="InterPro" id="IPR019734">
    <property type="entry name" value="TPR_rpt"/>
</dbReference>